<comment type="subcellular location">
    <subcellularLocation>
        <location evidence="1">Cell envelope</location>
    </subcellularLocation>
</comment>
<dbReference type="SMART" id="SM00342">
    <property type="entry name" value="HTH_ARAC"/>
    <property type="match status" value="1"/>
</dbReference>
<keyword evidence="7" id="KW-0804">Transcription</keyword>
<dbReference type="GO" id="GO:0043565">
    <property type="term" value="F:sequence-specific DNA binding"/>
    <property type="evidence" value="ECO:0007669"/>
    <property type="project" value="InterPro"/>
</dbReference>
<evidence type="ECO:0008006" key="13">
    <source>
        <dbReference type="Google" id="ProtNLM"/>
    </source>
</evidence>
<evidence type="ECO:0000259" key="10">
    <source>
        <dbReference type="PROSITE" id="PS50983"/>
    </source>
</evidence>
<name>A0A1A5YF10_9BACL</name>
<comment type="caution">
    <text evidence="11">The sequence shown here is derived from an EMBL/GenBank/DDBJ whole genome shotgun (WGS) entry which is preliminary data.</text>
</comment>
<dbReference type="PROSITE" id="PS50983">
    <property type="entry name" value="FE_B12_PBP"/>
    <property type="match status" value="1"/>
</dbReference>
<dbReference type="InterPro" id="IPR018060">
    <property type="entry name" value="HTH_AraC"/>
</dbReference>
<evidence type="ECO:0000256" key="2">
    <source>
        <dbReference type="ARBA" id="ARBA00008814"/>
    </source>
</evidence>
<dbReference type="InterPro" id="IPR009057">
    <property type="entry name" value="Homeodomain-like_sf"/>
</dbReference>
<dbReference type="Gene3D" id="3.40.50.1980">
    <property type="entry name" value="Nitrogenase molybdenum iron protein domain"/>
    <property type="match status" value="1"/>
</dbReference>
<gene>
    <name evidence="11" type="ORF">A7K91_11615</name>
</gene>
<accession>A0A1A5YF10</accession>
<keyword evidence="4" id="KW-0732">Signal</keyword>
<dbReference type="InterPro" id="IPR051313">
    <property type="entry name" value="Bact_iron-sidero_bind"/>
</dbReference>
<evidence type="ECO:0000256" key="1">
    <source>
        <dbReference type="ARBA" id="ARBA00004196"/>
    </source>
</evidence>
<proteinExistence type="inferred from homology"/>
<evidence type="ECO:0000313" key="11">
    <source>
        <dbReference type="EMBL" id="OBR64173.1"/>
    </source>
</evidence>
<protein>
    <recommendedName>
        <fullName evidence="13">HTH araC/xylS-type domain-containing protein</fullName>
    </recommendedName>
</protein>
<evidence type="ECO:0000256" key="3">
    <source>
        <dbReference type="ARBA" id="ARBA00022448"/>
    </source>
</evidence>
<comment type="similarity">
    <text evidence="2">Belongs to the bacterial solute-binding protein 8 family.</text>
</comment>
<dbReference type="InterPro" id="IPR018062">
    <property type="entry name" value="HTH_AraC-typ_CS"/>
</dbReference>
<feature type="region of interest" description="Disordered" evidence="8">
    <location>
        <begin position="356"/>
        <end position="381"/>
    </location>
</feature>
<dbReference type="EMBL" id="LYPA01000065">
    <property type="protein sequence ID" value="OBR64173.1"/>
    <property type="molecule type" value="Genomic_DNA"/>
</dbReference>
<dbReference type="Pfam" id="PF12833">
    <property type="entry name" value="HTH_18"/>
    <property type="match status" value="1"/>
</dbReference>
<dbReference type="PROSITE" id="PS01124">
    <property type="entry name" value="HTH_ARAC_FAMILY_2"/>
    <property type="match status" value="1"/>
</dbReference>
<dbReference type="AlphaFoldDB" id="A0A1A5YF10"/>
<evidence type="ECO:0000256" key="6">
    <source>
        <dbReference type="ARBA" id="ARBA00023125"/>
    </source>
</evidence>
<evidence type="ECO:0000256" key="4">
    <source>
        <dbReference type="ARBA" id="ARBA00022729"/>
    </source>
</evidence>
<reference evidence="11 12" key="1">
    <citation type="submission" date="2016-05" db="EMBL/GenBank/DDBJ databases">
        <title>Paenibacillus oryzae. sp. nov., isolated from the rice root.</title>
        <authorList>
            <person name="Zhang J."/>
            <person name="Zhang X."/>
        </authorList>
    </citation>
    <scope>NUCLEOTIDE SEQUENCE [LARGE SCALE GENOMIC DNA]</scope>
    <source>
        <strain evidence="11 12">1DrF-4</strain>
    </source>
</reference>
<evidence type="ECO:0000313" key="12">
    <source>
        <dbReference type="Proteomes" id="UP000092024"/>
    </source>
</evidence>
<feature type="domain" description="Fe/B12 periplasmic-binding" evidence="10">
    <location>
        <begin position="403"/>
        <end position="511"/>
    </location>
</feature>
<evidence type="ECO:0000259" key="9">
    <source>
        <dbReference type="PROSITE" id="PS01124"/>
    </source>
</evidence>
<dbReference type="PANTHER" id="PTHR30532:SF29">
    <property type="entry name" value="FE(3+) DICITRATE-BINDING PERIPLASMIC PROTEIN"/>
    <property type="match status" value="1"/>
</dbReference>
<dbReference type="Gene3D" id="1.10.10.60">
    <property type="entry name" value="Homeodomain-like"/>
    <property type="match status" value="1"/>
</dbReference>
<feature type="domain" description="HTH araC/xylS-type" evidence="9">
    <location>
        <begin position="190"/>
        <end position="288"/>
    </location>
</feature>
<evidence type="ECO:0000256" key="8">
    <source>
        <dbReference type="SAM" id="MobiDB-lite"/>
    </source>
</evidence>
<dbReference type="SUPFAM" id="SSF46689">
    <property type="entry name" value="Homeodomain-like"/>
    <property type="match status" value="2"/>
</dbReference>
<dbReference type="PROSITE" id="PS00041">
    <property type="entry name" value="HTH_ARAC_FAMILY_1"/>
    <property type="match status" value="1"/>
</dbReference>
<dbReference type="Proteomes" id="UP000092024">
    <property type="component" value="Unassembled WGS sequence"/>
</dbReference>
<dbReference type="SUPFAM" id="SSF53807">
    <property type="entry name" value="Helical backbone' metal receptor"/>
    <property type="match status" value="1"/>
</dbReference>
<dbReference type="OrthoDB" id="2652069at2"/>
<dbReference type="GO" id="GO:0003700">
    <property type="term" value="F:DNA-binding transcription factor activity"/>
    <property type="evidence" value="ECO:0007669"/>
    <property type="project" value="InterPro"/>
</dbReference>
<keyword evidence="12" id="KW-1185">Reference proteome</keyword>
<dbReference type="GO" id="GO:1901678">
    <property type="term" value="P:iron coordination entity transport"/>
    <property type="evidence" value="ECO:0007669"/>
    <property type="project" value="UniProtKB-ARBA"/>
</dbReference>
<dbReference type="GO" id="GO:0030288">
    <property type="term" value="C:outer membrane-bounded periplasmic space"/>
    <property type="evidence" value="ECO:0007669"/>
    <property type="project" value="TreeGrafter"/>
</dbReference>
<organism evidence="11 12">
    <name type="scientific">Paenibacillus oryzae</name>
    <dbReference type="NCBI Taxonomy" id="1844972"/>
    <lineage>
        <taxon>Bacteria</taxon>
        <taxon>Bacillati</taxon>
        <taxon>Bacillota</taxon>
        <taxon>Bacilli</taxon>
        <taxon>Bacillales</taxon>
        <taxon>Paenibacillaceae</taxon>
        <taxon>Paenibacillus</taxon>
    </lineage>
</organism>
<dbReference type="InterPro" id="IPR002491">
    <property type="entry name" value="ABC_transptr_periplasmic_BD"/>
</dbReference>
<evidence type="ECO:0000256" key="5">
    <source>
        <dbReference type="ARBA" id="ARBA00023015"/>
    </source>
</evidence>
<dbReference type="PANTHER" id="PTHR30532">
    <property type="entry name" value="IRON III DICITRATE-BINDING PERIPLASMIC PROTEIN"/>
    <property type="match status" value="1"/>
</dbReference>
<dbReference type="RefSeq" id="WP_068684580.1">
    <property type="nucleotide sequence ID" value="NZ_LYPA01000065.1"/>
</dbReference>
<evidence type="ECO:0000256" key="7">
    <source>
        <dbReference type="ARBA" id="ARBA00023163"/>
    </source>
</evidence>
<keyword evidence="6" id="KW-0238">DNA-binding</keyword>
<sequence>MFQENDPAYTFTPDRIDELSYLWTRSAIKLTDVRYQHYEPGQTLTNYRMPSSMLIFFCGVQAQVELNGTVMIMGRFGVLHGGKGTNLSISPSEAVAKVFMVFYKAERPSLWNKELQQRLELANPFVQLFAYTPGNPLRLLDMFQQMVNSWQHRTSLEHLHAKGLFYLLIREVYKDLKKGDNIFLQPDPVVSTRRYLDDYYMKPMLFEEIAERFAISRGQLTRLFKKRVGMSLQEYLTIKRLEAARRLLLYTNATIKEVALGCGMTEELNLIRSFKKYYRITPSEFRNKKISSMHGCDIDNDYRYPYNERELENPAKTHRDGELGMFGQIRGKEMIVAAAISLMLILSACTSNASVNTGGTASPSPANSPALTQQTQGTDVVESQTRIVKTTKGDVEVPAKPQRVVVQYLMGDVVAMGIMPVGISDVYEGAAFSELVEESTGLGWFPEWEGESIMLLEPDLILVIDEDHVEKFSGIAPTVYIPQGELTQDERLTFIGEVLNRQEEAAEAIKS</sequence>
<keyword evidence="5" id="KW-0805">Transcription regulation</keyword>
<dbReference type="STRING" id="1844972.A7K91_11615"/>
<keyword evidence="3" id="KW-0813">Transport</keyword>